<evidence type="ECO:0000256" key="1">
    <source>
        <dbReference type="ARBA" id="ARBA00023239"/>
    </source>
</evidence>
<keyword evidence="1" id="KW-0456">Lyase</keyword>
<evidence type="ECO:0000313" key="5">
    <source>
        <dbReference type="Proteomes" id="UP001385499"/>
    </source>
</evidence>
<feature type="compositionally biased region" description="Basic and acidic residues" evidence="2">
    <location>
        <begin position="97"/>
        <end position="109"/>
    </location>
</feature>
<proteinExistence type="predicted"/>
<dbReference type="Proteomes" id="UP001385499">
    <property type="component" value="Unassembled WGS sequence"/>
</dbReference>
<dbReference type="Pfam" id="PF08666">
    <property type="entry name" value="SAF"/>
    <property type="match status" value="1"/>
</dbReference>
<protein>
    <submittedName>
        <fullName evidence="4">UxaA family hydrolase</fullName>
    </submittedName>
</protein>
<gene>
    <name evidence="4" type="ORF">V6575_16455</name>
</gene>
<keyword evidence="5" id="KW-1185">Reference proteome</keyword>
<name>A0ABU8TND3_9HYPH</name>
<evidence type="ECO:0000256" key="2">
    <source>
        <dbReference type="SAM" id="MobiDB-lite"/>
    </source>
</evidence>
<keyword evidence="4" id="KW-0378">Hydrolase</keyword>
<dbReference type="Gene3D" id="2.30.130.110">
    <property type="match status" value="1"/>
</dbReference>
<dbReference type="PANTHER" id="PTHR30536">
    <property type="entry name" value="ALTRONATE/GALACTARATE DEHYDRATASE"/>
    <property type="match status" value="1"/>
</dbReference>
<evidence type="ECO:0000259" key="3">
    <source>
        <dbReference type="SMART" id="SM00858"/>
    </source>
</evidence>
<dbReference type="PANTHER" id="PTHR30536:SF5">
    <property type="entry name" value="ALTRONATE DEHYDRATASE"/>
    <property type="match status" value="1"/>
</dbReference>
<sequence>MSADFILLSDKDNVLVAMRHVGAGSAITVEQADVTLAADIPLAHKIARRDILDGEMVFKYGMPIGAATCDIARGDHVHVHNIRSAYTPTYSLQDANGGDHTETAKEDPQ</sequence>
<organism evidence="4 5">
    <name type="scientific">Roseibium algae</name>
    <dbReference type="NCBI Taxonomy" id="3123038"/>
    <lineage>
        <taxon>Bacteria</taxon>
        <taxon>Pseudomonadati</taxon>
        <taxon>Pseudomonadota</taxon>
        <taxon>Alphaproteobacteria</taxon>
        <taxon>Hyphomicrobiales</taxon>
        <taxon>Stappiaceae</taxon>
        <taxon>Roseibium</taxon>
    </lineage>
</organism>
<dbReference type="RefSeq" id="WP_340275872.1">
    <property type="nucleotide sequence ID" value="NZ_JBAKIA010000012.1"/>
</dbReference>
<feature type="domain" description="SAF" evidence="3">
    <location>
        <begin position="12"/>
        <end position="83"/>
    </location>
</feature>
<dbReference type="InterPro" id="IPR044144">
    <property type="entry name" value="SAF_UxaA/GarD"/>
</dbReference>
<dbReference type="SMART" id="SM00858">
    <property type="entry name" value="SAF"/>
    <property type="match status" value="1"/>
</dbReference>
<dbReference type="CDD" id="cd11613">
    <property type="entry name" value="SAF_AH_GD"/>
    <property type="match status" value="1"/>
</dbReference>
<evidence type="ECO:0000313" key="4">
    <source>
        <dbReference type="EMBL" id="MEJ8475686.1"/>
    </source>
</evidence>
<accession>A0ABU8TND3</accession>
<feature type="region of interest" description="Disordered" evidence="2">
    <location>
        <begin position="89"/>
        <end position="109"/>
    </location>
</feature>
<dbReference type="InterPro" id="IPR013974">
    <property type="entry name" value="SAF"/>
</dbReference>
<reference evidence="4 5" key="1">
    <citation type="submission" date="2024-02" db="EMBL/GenBank/DDBJ databases">
        <title>Roseibium algae sp. nov., isolated from marine alga (Grateloupia sp.), showing potential in myo-inositol conversion.</title>
        <authorList>
            <person name="Wang Y."/>
        </authorList>
    </citation>
    <scope>NUCLEOTIDE SEQUENCE [LARGE SCALE GENOMIC DNA]</scope>
    <source>
        <strain evidence="4 5">H3510</strain>
    </source>
</reference>
<dbReference type="EMBL" id="JBAKIA010000012">
    <property type="protein sequence ID" value="MEJ8475686.1"/>
    <property type="molecule type" value="Genomic_DNA"/>
</dbReference>
<dbReference type="GO" id="GO:0016787">
    <property type="term" value="F:hydrolase activity"/>
    <property type="evidence" value="ECO:0007669"/>
    <property type="project" value="UniProtKB-KW"/>
</dbReference>
<dbReference type="InterPro" id="IPR052172">
    <property type="entry name" value="UxaA_altronate/galactarate_dh"/>
</dbReference>
<comment type="caution">
    <text evidence="4">The sequence shown here is derived from an EMBL/GenBank/DDBJ whole genome shotgun (WGS) entry which is preliminary data.</text>
</comment>